<evidence type="ECO:0000256" key="1">
    <source>
        <dbReference type="SAM" id="Phobius"/>
    </source>
</evidence>
<evidence type="ECO:0000313" key="2">
    <source>
        <dbReference type="EMBL" id="TKB45705.1"/>
    </source>
</evidence>
<dbReference type="RefSeq" id="WP_136735412.1">
    <property type="nucleotide sequence ID" value="NZ_SWDB01000014.1"/>
</dbReference>
<name>A0A4U1B6Z9_9GAMM</name>
<comment type="caution">
    <text evidence="2">The sequence shown here is derived from an EMBL/GenBank/DDBJ whole genome shotgun (WGS) entry which is preliminary data.</text>
</comment>
<organism evidence="2 3">
    <name type="scientific">Thalassotalea mangrovi</name>
    <dbReference type="NCBI Taxonomy" id="2572245"/>
    <lineage>
        <taxon>Bacteria</taxon>
        <taxon>Pseudomonadati</taxon>
        <taxon>Pseudomonadota</taxon>
        <taxon>Gammaproteobacteria</taxon>
        <taxon>Alteromonadales</taxon>
        <taxon>Colwelliaceae</taxon>
        <taxon>Thalassotalea</taxon>
    </lineage>
</organism>
<feature type="transmembrane region" description="Helical" evidence="1">
    <location>
        <begin position="62"/>
        <end position="88"/>
    </location>
</feature>
<dbReference type="OrthoDB" id="2955631at2"/>
<keyword evidence="3" id="KW-1185">Reference proteome</keyword>
<reference evidence="2 3" key="1">
    <citation type="submission" date="2019-04" db="EMBL/GenBank/DDBJ databases">
        <title>Thalassotalea guangxiensis sp. nov., isolated from sediment of the coastal wetland.</title>
        <authorList>
            <person name="Zheng S."/>
            <person name="Zhang D."/>
        </authorList>
    </citation>
    <scope>NUCLEOTIDE SEQUENCE [LARGE SCALE GENOMIC DNA]</scope>
    <source>
        <strain evidence="2 3">ZS-4</strain>
    </source>
</reference>
<keyword evidence="1" id="KW-0812">Transmembrane</keyword>
<dbReference type="InterPro" id="IPR018723">
    <property type="entry name" value="DUF2254_membrane"/>
</dbReference>
<feature type="transmembrane region" description="Helical" evidence="1">
    <location>
        <begin position="109"/>
        <end position="127"/>
    </location>
</feature>
<keyword evidence="1" id="KW-0472">Membrane</keyword>
<feature type="transmembrane region" description="Helical" evidence="1">
    <location>
        <begin position="21"/>
        <end position="42"/>
    </location>
</feature>
<evidence type="ECO:0000313" key="3">
    <source>
        <dbReference type="Proteomes" id="UP000307999"/>
    </source>
</evidence>
<sequence length="428" mass="47028">MDSKVSKDHLSFLIKRLRERLWVKPLMVCVLSISAVFTAKLAENTWIAQYTPNVSRGSLETLLSIMATSMLVIATFSVSSLLSAYASASSNATPRSFALVIADDKSKNALSTFVGAFIFSIVALIAFKNDFFQAGGIFVLFVFTLIVFALVILTFVRWVDCIARLGRMGSTIGKVEHATRKALLRRRNAPTLGGKPLSQDKAGQRIYASKVGFVQHIDMEALQGWAKDKDKQVRVEALPGSLAAPGRPIASLLDASEECSTDELEPVRNCFAIGDERMFDYDPRFGLVVLSEISSRALSPAVNDPGTAITIIGVLVRLITLWSRPLEDEETDNLKFDRVEVGQVSVMDMFDDAFSAIARDGARNVEVLVRLQKGLGSIAAIGDKELREAAQYQARIALKRGKHALEIDEDKQQVETAAEFVFKQEGED</sequence>
<dbReference type="AlphaFoldDB" id="A0A4U1B6Z9"/>
<dbReference type="Proteomes" id="UP000307999">
    <property type="component" value="Unassembled WGS sequence"/>
</dbReference>
<accession>A0A4U1B6Z9</accession>
<proteinExistence type="predicted"/>
<dbReference type="EMBL" id="SWDB01000014">
    <property type="protein sequence ID" value="TKB45705.1"/>
    <property type="molecule type" value="Genomic_DNA"/>
</dbReference>
<keyword evidence="1" id="KW-1133">Transmembrane helix</keyword>
<gene>
    <name evidence="2" type="ORF">E8M12_07155</name>
</gene>
<feature type="transmembrane region" description="Helical" evidence="1">
    <location>
        <begin position="133"/>
        <end position="159"/>
    </location>
</feature>
<dbReference type="Pfam" id="PF10011">
    <property type="entry name" value="DUF2254"/>
    <property type="match status" value="1"/>
</dbReference>
<protein>
    <submittedName>
        <fullName evidence="2">DUF2254 domain-containing protein</fullName>
    </submittedName>
</protein>